<feature type="region of interest" description="Disordered" evidence="1">
    <location>
        <begin position="1089"/>
        <end position="1113"/>
    </location>
</feature>
<feature type="region of interest" description="Disordered" evidence="1">
    <location>
        <begin position="1"/>
        <end position="41"/>
    </location>
</feature>
<dbReference type="OrthoDB" id="10524799at2759"/>
<name>A0A150FUX7_GONPE</name>
<dbReference type="PANTHER" id="PTHR40903">
    <property type="entry name" value="GLYCINE-RICH CELL WALL STRUCTURAL PROTEIN 1-LIKE"/>
    <property type="match status" value="1"/>
</dbReference>
<sequence>MQACVPGDAGNGGGGRGSGGGAAAAAGGRAPSGGSGPAHDSGAARALTWQAAAATVIAVLQSSPAADSAALAACQAAAECCQSAILRLAVPPSCGLLHALLAATSGASWVSGSGSGTVWSGVDAGRSAPPLPALPLDLAPDAHPHPCTRLPRWCPADPEFRAFCTQVLAVQRRAVEVLGWQEARERAARHVRRVTHGSGAAGVSGSGSVRGGGGGGESAAAAGRLLMGRLAAGAHRRLRGLLLDLSESGGGDAADVVRMISCAQLLLSATLHAHALLPALNEEDGTGDDGRGDGGGGSGPMMSQVLGPAPGGGADPWVTPAQAWSLLARALAEAMPAALGEAGGAGGGGGGGAAGSPTAAAVAGSLAGDDAGPLQALLRQLQQPSSRHPHQRTADAGGSSDPPATAALAGALAAAGSALQRQLAALQRVPDMPSGLTAVVGPAAALEAAAGGQTQINLADDDDDDFGGRTRLPVKRARTGGGPGGGGAATGATQVVVGGGVGGSQMLTGPGAVAAAAAVLAPAGGGCGARSPVDAALAAAARVAATLEALAPLAPAEVSRLASSALDQLTNRRQGEAASAAAAAPPTRGGAGRHGHGHGRGARLGRRGSDQDHMEDDSMSVGEEEEEEEEEEIEDPDGDDNDDGDEGDRAGGGSGGAYTGAYSFGGRSRPPPGEQRSGLQPPPPPEELVAALARVAVDAAVAAAAGGSDSGGGGGGAGGAETDKTAAARRGSLVIDAGSNGDSAGSYCMPTAGDGGSGGGGGGSSDSGARSKALLAAALAAVGPHRGLLSLRHMVYDSPVMGVGGRTSYKVAGRRLGEAQLVAAAVQLRRLARHLGTVAATPPPPSGPAAAGGPAANAAGLSSLLSEGGVQVLREALAELNEAFEAGGALPYSWKLRSALAALAAELLPLDTNRFVPGPRYDLSDLVDSICLLPCRDEPSYRARRTGAAVARVLFRRFSAAEGLLAALQLPPLAGEAAEAGPAAAAEADAAPLARSLAETAVLMYAEVLQLGPRMEEVVVRRLLTHGSLCPRDAGLVAAALRLVAVRLGYAGPADYTSAFMRSLMWCWFTRFDLRALLAVAPVLVDGSAEADPDPDPGAIPDATASGEGAGAGGGAADPRVVFLRHHTGSVLLPLVLGGLSGPAEEVAELLGVQLASLLPAHVPYVFGTLLLLSSSPSCGGGGLLQAVADSELVRGHMDVGDVDTQLARRTYLFVASMLLWVVPDEEAAAAEAAGQSQSQGQGQPPLLPAFSAEVCCRALRELPGQPTPEANEAALWGRGGLLPPHLVAWTAAALHEALSGGPGGGGGGGAGPGDGAGAGGCAAAAPRHRARRVAGLGALLSLLGPRAAEPATGRYLCHILLHQLHHTPLQPAVCSLLHSLLDVLGLGHGGAGGAEGGDGEAAEHDAAAAAAAVGVSEEDRLATLAELLPPLVSAAVEALEAAEVELAAPPLAQCDGVFGLPGGLDAAAAADPCLASYSDATDYSPVSGLNERTAVVQAGRPALLQLLRRLVLGCPASLEGALASCRLLPELPELADAAQRQQVGSA</sequence>
<feature type="compositionally biased region" description="Gly residues" evidence="1">
    <location>
        <begin position="199"/>
        <end position="217"/>
    </location>
</feature>
<feature type="compositionally biased region" description="Low complexity" evidence="1">
    <location>
        <begin position="1097"/>
        <end position="1107"/>
    </location>
</feature>
<reference evidence="3" key="1">
    <citation type="journal article" date="2016" name="Nat. Commun.">
        <title>The Gonium pectorale genome demonstrates co-option of cell cycle regulation during the evolution of multicellularity.</title>
        <authorList>
            <person name="Hanschen E.R."/>
            <person name="Marriage T.N."/>
            <person name="Ferris P.J."/>
            <person name="Hamaji T."/>
            <person name="Toyoda A."/>
            <person name="Fujiyama A."/>
            <person name="Neme R."/>
            <person name="Noguchi H."/>
            <person name="Minakuchi Y."/>
            <person name="Suzuki M."/>
            <person name="Kawai-Toyooka H."/>
            <person name="Smith D.R."/>
            <person name="Sparks H."/>
            <person name="Anderson J."/>
            <person name="Bakaric R."/>
            <person name="Luria V."/>
            <person name="Karger A."/>
            <person name="Kirschner M.W."/>
            <person name="Durand P.M."/>
            <person name="Michod R.E."/>
            <person name="Nozaki H."/>
            <person name="Olson B.J."/>
        </authorList>
    </citation>
    <scope>NUCLEOTIDE SEQUENCE [LARGE SCALE GENOMIC DNA]</scope>
    <source>
        <strain evidence="3">NIES-2863</strain>
    </source>
</reference>
<feature type="compositionally biased region" description="Gly residues" evidence="1">
    <location>
        <begin position="9"/>
        <end position="22"/>
    </location>
</feature>
<gene>
    <name evidence="2" type="ORF">GPECTOR_487g433</name>
</gene>
<feature type="compositionally biased region" description="Low complexity" evidence="1">
    <location>
        <begin position="576"/>
        <end position="588"/>
    </location>
</feature>
<feature type="compositionally biased region" description="Gly residues" evidence="1">
    <location>
        <begin position="708"/>
        <end position="719"/>
    </location>
</feature>
<feature type="region of interest" description="Disordered" evidence="1">
    <location>
        <begin position="705"/>
        <end position="724"/>
    </location>
</feature>
<evidence type="ECO:0000313" key="2">
    <source>
        <dbReference type="EMBL" id="KXZ41406.1"/>
    </source>
</evidence>
<evidence type="ECO:0000256" key="1">
    <source>
        <dbReference type="SAM" id="MobiDB-lite"/>
    </source>
</evidence>
<feature type="region of interest" description="Disordered" evidence="1">
    <location>
        <begin position="192"/>
        <end position="218"/>
    </location>
</feature>
<feature type="region of interest" description="Disordered" evidence="1">
    <location>
        <begin position="281"/>
        <end position="317"/>
    </location>
</feature>
<organism evidence="2 3">
    <name type="scientific">Gonium pectorale</name>
    <name type="common">Green alga</name>
    <dbReference type="NCBI Taxonomy" id="33097"/>
    <lineage>
        <taxon>Eukaryota</taxon>
        <taxon>Viridiplantae</taxon>
        <taxon>Chlorophyta</taxon>
        <taxon>core chlorophytes</taxon>
        <taxon>Chlorophyceae</taxon>
        <taxon>CS clade</taxon>
        <taxon>Chlamydomonadales</taxon>
        <taxon>Volvocaceae</taxon>
        <taxon>Gonium</taxon>
    </lineage>
</organism>
<dbReference type="STRING" id="33097.A0A150FUX7"/>
<comment type="caution">
    <text evidence="2">The sequence shown here is derived from an EMBL/GenBank/DDBJ whole genome shotgun (WGS) entry which is preliminary data.</text>
</comment>
<protein>
    <submittedName>
        <fullName evidence="2">Uncharacterized protein</fullName>
    </submittedName>
</protein>
<evidence type="ECO:0000313" key="3">
    <source>
        <dbReference type="Proteomes" id="UP000075714"/>
    </source>
</evidence>
<feature type="region of interest" description="Disordered" evidence="1">
    <location>
        <begin position="382"/>
        <end position="405"/>
    </location>
</feature>
<dbReference type="EMBL" id="LSYV01000484">
    <property type="protein sequence ID" value="KXZ41406.1"/>
    <property type="molecule type" value="Genomic_DNA"/>
</dbReference>
<accession>A0A150FUX7</accession>
<keyword evidence="3" id="KW-1185">Reference proteome</keyword>
<proteinExistence type="predicted"/>
<feature type="compositionally biased region" description="Basic residues" evidence="1">
    <location>
        <begin position="591"/>
        <end position="606"/>
    </location>
</feature>
<feature type="compositionally biased region" description="Acidic residues" evidence="1">
    <location>
        <begin position="613"/>
        <end position="646"/>
    </location>
</feature>
<dbReference type="PANTHER" id="PTHR40903:SF1">
    <property type="entry name" value="HYPHALLY REGULATED CELL WALL PROTEIN 3"/>
    <property type="match status" value="1"/>
</dbReference>
<dbReference type="Proteomes" id="UP000075714">
    <property type="component" value="Unassembled WGS sequence"/>
</dbReference>
<feature type="region of interest" description="Disordered" evidence="1">
    <location>
        <begin position="572"/>
        <end position="686"/>
    </location>
</feature>